<dbReference type="EMBL" id="VEPZ02001007">
    <property type="protein sequence ID" value="KAE8702575.1"/>
    <property type="molecule type" value="Genomic_DNA"/>
</dbReference>
<gene>
    <name evidence="3" type="ORF">F3Y22_tig00110482pilonHSYRG00370</name>
</gene>
<dbReference type="GO" id="GO:0005829">
    <property type="term" value="C:cytosol"/>
    <property type="evidence" value="ECO:0007669"/>
    <property type="project" value="TreeGrafter"/>
</dbReference>
<sequence length="268" mass="29752">MTLKNQMSISSAESGFFTSGSFEDYGINDREMETLVSSSRSFSTDSPSEMFNTNLKIILETKPTRQSKKKPKKIKKKRRYAIRFSSLESKSPTRLSSFLQRMIPCTVDGRVRESFVVVKKWEFSGGRSLFSEQGGLSRAVARLGSGRVVVVVMVVVSCGAELAVLFVDALVKGKIPYSEDILDLVRKIYKVFPKVLLPSNVADDDDDVREVNEALGAAKTRLEGFSSFLSAAIKWSAEFGASRKGDPQLHVMLAEYIYSESTELVGLK</sequence>
<keyword evidence="2" id="KW-0812">Transmembrane</keyword>
<proteinExistence type="inferred from homology"/>
<accession>A0A6A3AH61</accession>
<dbReference type="GO" id="GO:0045048">
    <property type="term" value="P:protein insertion into ER membrane"/>
    <property type="evidence" value="ECO:0007669"/>
    <property type="project" value="InterPro"/>
</dbReference>
<dbReference type="Pfam" id="PF04190">
    <property type="entry name" value="GET4"/>
    <property type="match status" value="1"/>
</dbReference>
<dbReference type="InterPro" id="IPR007317">
    <property type="entry name" value="GET4"/>
</dbReference>
<organism evidence="3 4">
    <name type="scientific">Hibiscus syriacus</name>
    <name type="common">Rose of Sharon</name>
    <dbReference type="NCBI Taxonomy" id="106335"/>
    <lineage>
        <taxon>Eukaryota</taxon>
        <taxon>Viridiplantae</taxon>
        <taxon>Streptophyta</taxon>
        <taxon>Embryophyta</taxon>
        <taxon>Tracheophyta</taxon>
        <taxon>Spermatophyta</taxon>
        <taxon>Magnoliopsida</taxon>
        <taxon>eudicotyledons</taxon>
        <taxon>Gunneridae</taxon>
        <taxon>Pentapetalae</taxon>
        <taxon>rosids</taxon>
        <taxon>malvids</taxon>
        <taxon>Malvales</taxon>
        <taxon>Malvaceae</taxon>
        <taxon>Malvoideae</taxon>
        <taxon>Hibiscus</taxon>
    </lineage>
</organism>
<dbReference type="PANTHER" id="PTHR12875">
    <property type="entry name" value="GOLGI TO ER TRAFFIC PROTEIN 4 HOMOLOG"/>
    <property type="match status" value="1"/>
</dbReference>
<evidence type="ECO:0000256" key="2">
    <source>
        <dbReference type="SAM" id="Phobius"/>
    </source>
</evidence>
<evidence type="ECO:0000313" key="3">
    <source>
        <dbReference type="EMBL" id="KAE8702575.1"/>
    </source>
</evidence>
<evidence type="ECO:0000313" key="4">
    <source>
        <dbReference type="Proteomes" id="UP000436088"/>
    </source>
</evidence>
<dbReference type="Proteomes" id="UP000436088">
    <property type="component" value="Unassembled WGS sequence"/>
</dbReference>
<dbReference type="AlphaFoldDB" id="A0A6A3AH61"/>
<reference evidence="3" key="1">
    <citation type="submission" date="2019-09" db="EMBL/GenBank/DDBJ databases">
        <title>Draft genome information of white flower Hibiscus syriacus.</title>
        <authorList>
            <person name="Kim Y.-M."/>
        </authorList>
    </citation>
    <scope>NUCLEOTIDE SEQUENCE [LARGE SCALE GENOMIC DNA]</scope>
    <source>
        <strain evidence="3">YM2019G1</strain>
    </source>
</reference>
<comment type="similarity">
    <text evidence="1">Belongs to the GET4 family.</text>
</comment>
<keyword evidence="2" id="KW-1133">Transmembrane helix</keyword>
<comment type="caution">
    <text evidence="3">The sequence shown here is derived from an EMBL/GenBank/DDBJ whole genome shotgun (WGS) entry which is preliminary data.</text>
</comment>
<feature type="transmembrane region" description="Helical" evidence="2">
    <location>
        <begin position="148"/>
        <end position="171"/>
    </location>
</feature>
<dbReference type="PANTHER" id="PTHR12875:SF0">
    <property type="entry name" value="GOLGI TO ER TRAFFIC PROTEIN 4 HOMOLOG"/>
    <property type="match status" value="1"/>
</dbReference>
<dbReference type="Gene3D" id="1.25.40.10">
    <property type="entry name" value="Tetratricopeptide repeat domain"/>
    <property type="match status" value="1"/>
</dbReference>
<evidence type="ECO:0000256" key="1">
    <source>
        <dbReference type="ARBA" id="ARBA00005351"/>
    </source>
</evidence>
<keyword evidence="4" id="KW-1185">Reference proteome</keyword>
<dbReference type="InterPro" id="IPR011990">
    <property type="entry name" value="TPR-like_helical_dom_sf"/>
</dbReference>
<name>A0A6A3AH61_HIBSY</name>
<keyword evidence="2" id="KW-0472">Membrane</keyword>
<protein>
    <submittedName>
        <fullName evidence="3">Uncharacterized protein</fullName>
    </submittedName>
</protein>